<dbReference type="Gene3D" id="3.40.50.150">
    <property type="entry name" value="Vaccinia Virus protein VP39"/>
    <property type="match status" value="1"/>
</dbReference>
<dbReference type="InterPro" id="IPR029063">
    <property type="entry name" value="SAM-dependent_MTases_sf"/>
</dbReference>
<dbReference type="SUPFAM" id="SSF53335">
    <property type="entry name" value="S-adenosyl-L-methionine-dependent methyltransferases"/>
    <property type="match status" value="1"/>
</dbReference>
<dbReference type="GO" id="GO:0008276">
    <property type="term" value="F:protein methyltransferase activity"/>
    <property type="evidence" value="ECO:0007669"/>
    <property type="project" value="InterPro"/>
</dbReference>
<dbReference type="InterPro" id="IPR014008">
    <property type="entry name" value="Cbl_synth_MTase_CbiT"/>
</dbReference>
<evidence type="ECO:0000259" key="6">
    <source>
        <dbReference type="Pfam" id="PF00590"/>
    </source>
</evidence>
<keyword evidence="4 7" id="KW-0808">Transferase</keyword>
<proteinExistence type="predicted"/>
<dbReference type="AlphaFoldDB" id="A0A1I0DEM3"/>
<dbReference type="InterPro" id="IPR000878">
    <property type="entry name" value="4pyrrol_Mease"/>
</dbReference>
<dbReference type="InterPro" id="IPR014777">
    <property type="entry name" value="4pyrrole_Mease_sub1"/>
</dbReference>
<dbReference type="GO" id="GO:0009236">
    <property type="term" value="P:cobalamin biosynthetic process"/>
    <property type="evidence" value="ECO:0007669"/>
    <property type="project" value="UniProtKB-UniPathway"/>
</dbReference>
<dbReference type="CDD" id="cd11644">
    <property type="entry name" value="Precorrin-6Y-MT"/>
    <property type="match status" value="1"/>
</dbReference>
<dbReference type="UniPathway" id="UPA00148"/>
<feature type="domain" description="Tetrapyrrole methylase" evidence="6">
    <location>
        <begin position="7"/>
        <end position="193"/>
    </location>
</feature>
<dbReference type="InterPro" id="IPR012818">
    <property type="entry name" value="CbiE"/>
</dbReference>
<evidence type="ECO:0000256" key="5">
    <source>
        <dbReference type="ARBA" id="ARBA00022691"/>
    </source>
</evidence>
<dbReference type="EMBL" id="FOHO01000004">
    <property type="protein sequence ID" value="SET30714.1"/>
    <property type="molecule type" value="Genomic_DNA"/>
</dbReference>
<keyword evidence="5" id="KW-0949">S-adenosyl-L-methionine</keyword>
<dbReference type="SUPFAM" id="SSF53790">
    <property type="entry name" value="Tetrapyrrole methylase"/>
    <property type="match status" value="1"/>
</dbReference>
<dbReference type="Gene3D" id="3.40.1010.10">
    <property type="entry name" value="Cobalt-precorrin-4 Transmethylase, Domain 1"/>
    <property type="match status" value="1"/>
</dbReference>
<dbReference type="STRING" id="364199.SAMN04489858_104114"/>
<protein>
    <submittedName>
        <fullName evidence="7">Precorrin-6Y C5,15-methyltransferase (Decarboxylating)</fullName>
    </submittedName>
</protein>
<dbReference type="PANTHER" id="PTHR43182:SF1">
    <property type="entry name" value="COBALT-PRECORRIN-7 C(5)-METHYLTRANSFERASE"/>
    <property type="match status" value="1"/>
</dbReference>
<dbReference type="NCBIfam" id="TIGR02467">
    <property type="entry name" value="CbiE"/>
    <property type="match status" value="1"/>
</dbReference>
<dbReference type="NCBIfam" id="TIGR02469">
    <property type="entry name" value="CbiT"/>
    <property type="match status" value="1"/>
</dbReference>
<keyword evidence="8" id="KW-1185">Reference proteome</keyword>
<dbReference type="PANTHER" id="PTHR43182">
    <property type="entry name" value="COBALT-PRECORRIN-6B C(15)-METHYLTRANSFERASE (DECARBOXYLATING)"/>
    <property type="match status" value="1"/>
</dbReference>
<organism evidence="7 8">
    <name type="scientific">Paracoccus homiensis</name>
    <dbReference type="NCBI Taxonomy" id="364199"/>
    <lineage>
        <taxon>Bacteria</taxon>
        <taxon>Pseudomonadati</taxon>
        <taxon>Pseudomonadota</taxon>
        <taxon>Alphaproteobacteria</taxon>
        <taxon>Rhodobacterales</taxon>
        <taxon>Paracoccaceae</taxon>
        <taxon>Paracoccus</taxon>
    </lineage>
</organism>
<evidence type="ECO:0000256" key="2">
    <source>
        <dbReference type="ARBA" id="ARBA00022573"/>
    </source>
</evidence>
<evidence type="ECO:0000256" key="1">
    <source>
        <dbReference type="ARBA" id="ARBA00004953"/>
    </source>
</evidence>
<reference evidence="7 8" key="1">
    <citation type="submission" date="2016-10" db="EMBL/GenBank/DDBJ databases">
        <authorList>
            <person name="de Groot N.N."/>
        </authorList>
    </citation>
    <scope>NUCLEOTIDE SEQUENCE [LARGE SCALE GENOMIC DNA]</scope>
    <source>
        <strain evidence="7 8">DSM 17862</strain>
    </source>
</reference>
<sequence length="399" mass="42522">MSEDPWLTIIGVGEDGPDGLSTASRAALESAEIIMGPPRHLALLPYATATRIAWPVPFSEGIERLLDLRGRRVAVLASGDPFWFGAGTVLATRLSVGEWRALPGRSTFSLAAAQLGWGLETTICLGLHAAPLSRLRPHLSPGQRIIALLRDGQAVRDLAAYLRMQGFGTSALTVMQALGGPAQAVIRALADTLPDRDFGHPVCVAIHVAGDGASLPLASGRDDTWFDHDGQITKRPIRALTLSALAPRAGQHLWDIGGGSGSVAIEWLMSDPSLRATSIEPRPDRADRIAANAARLGMDRLHVVTGHAPAVLRDLDRPDAVFIGGGLSDPLLDWLGTHLPPGTRIVANAVTLESEAMLTQTHIRLGGDLLRIEMAVATPIGSRRGWKASYPITQWSHVL</sequence>
<dbReference type="OrthoDB" id="9787825at2"/>
<accession>A0A1I0DEM3</accession>
<dbReference type="RefSeq" id="WP_090733726.1">
    <property type="nucleotide sequence ID" value="NZ_FOHO01000004.1"/>
</dbReference>
<name>A0A1I0DEM3_9RHOB</name>
<dbReference type="Pfam" id="PF00590">
    <property type="entry name" value="TP_methylase"/>
    <property type="match status" value="1"/>
</dbReference>
<keyword evidence="3 7" id="KW-0489">Methyltransferase</keyword>
<evidence type="ECO:0000313" key="7">
    <source>
        <dbReference type="EMBL" id="SET30714.1"/>
    </source>
</evidence>
<keyword evidence="2" id="KW-0169">Cobalamin biosynthesis</keyword>
<dbReference type="GO" id="GO:0032259">
    <property type="term" value="P:methylation"/>
    <property type="evidence" value="ECO:0007669"/>
    <property type="project" value="UniProtKB-KW"/>
</dbReference>
<comment type="pathway">
    <text evidence="1">Cofactor biosynthesis; adenosylcobalamin biosynthesis.</text>
</comment>
<dbReference type="InterPro" id="IPR050714">
    <property type="entry name" value="Cobalamin_biosynth_MTase"/>
</dbReference>
<dbReference type="PIRSF" id="PIRSF036428">
    <property type="entry name" value="CobL"/>
    <property type="match status" value="1"/>
</dbReference>
<evidence type="ECO:0000256" key="4">
    <source>
        <dbReference type="ARBA" id="ARBA00022679"/>
    </source>
</evidence>
<gene>
    <name evidence="7" type="ORF">SAMN04489858_104114</name>
</gene>
<evidence type="ECO:0000256" key="3">
    <source>
        <dbReference type="ARBA" id="ARBA00022603"/>
    </source>
</evidence>
<dbReference type="InterPro" id="IPR006365">
    <property type="entry name" value="Cbl_synth_CobL"/>
</dbReference>
<dbReference type="InterPro" id="IPR035996">
    <property type="entry name" value="4pyrrol_Methylase_sf"/>
</dbReference>
<dbReference type="Proteomes" id="UP000199180">
    <property type="component" value="Unassembled WGS sequence"/>
</dbReference>
<evidence type="ECO:0000313" key="8">
    <source>
        <dbReference type="Proteomes" id="UP000199180"/>
    </source>
</evidence>